<dbReference type="EMBL" id="BAAAYR010000001">
    <property type="protein sequence ID" value="GAA3551758.1"/>
    <property type="molecule type" value="Genomic_DNA"/>
</dbReference>
<dbReference type="InterPro" id="IPR008920">
    <property type="entry name" value="TF_FadR/GntR_C"/>
</dbReference>
<dbReference type="CDD" id="cd07377">
    <property type="entry name" value="WHTH_GntR"/>
    <property type="match status" value="1"/>
</dbReference>
<keyword evidence="1" id="KW-0805">Transcription regulation</keyword>
<comment type="caution">
    <text evidence="5">The sequence shown here is derived from an EMBL/GenBank/DDBJ whole genome shotgun (WGS) entry which is preliminary data.</text>
</comment>
<evidence type="ECO:0000313" key="5">
    <source>
        <dbReference type="EMBL" id="GAA3551758.1"/>
    </source>
</evidence>
<dbReference type="SMART" id="SM00895">
    <property type="entry name" value="FCD"/>
    <property type="match status" value="1"/>
</dbReference>
<reference evidence="6" key="1">
    <citation type="journal article" date="2019" name="Int. J. Syst. Evol. Microbiol.">
        <title>The Global Catalogue of Microorganisms (GCM) 10K type strain sequencing project: providing services to taxonomists for standard genome sequencing and annotation.</title>
        <authorList>
            <consortium name="The Broad Institute Genomics Platform"/>
            <consortium name="The Broad Institute Genome Sequencing Center for Infectious Disease"/>
            <person name="Wu L."/>
            <person name="Ma J."/>
        </authorList>
    </citation>
    <scope>NUCLEOTIDE SEQUENCE [LARGE SCALE GENOMIC DNA]</scope>
    <source>
        <strain evidence="6">JCM 16540</strain>
    </source>
</reference>
<dbReference type="PANTHER" id="PTHR43537">
    <property type="entry name" value="TRANSCRIPTIONAL REGULATOR, GNTR FAMILY"/>
    <property type="match status" value="1"/>
</dbReference>
<evidence type="ECO:0000259" key="4">
    <source>
        <dbReference type="PROSITE" id="PS50949"/>
    </source>
</evidence>
<evidence type="ECO:0000256" key="3">
    <source>
        <dbReference type="ARBA" id="ARBA00023163"/>
    </source>
</evidence>
<gene>
    <name evidence="5" type="ORF">GCM10022197_03380</name>
</gene>
<dbReference type="Pfam" id="PF00392">
    <property type="entry name" value="GntR"/>
    <property type="match status" value="1"/>
</dbReference>
<protein>
    <submittedName>
        <fullName evidence="5">GntR family transcriptional regulator</fullName>
    </submittedName>
</protein>
<dbReference type="RefSeq" id="WP_344740825.1">
    <property type="nucleotide sequence ID" value="NZ_BAAAYR010000001.1"/>
</dbReference>
<keyword evidence="6" id="KW-1185">Reference proteome</keyword>
<dbReference type="Proteomes" id="UP001500767">
    <property type="component" value="Unassembled WGS sequence"/>
</dbReference>
<proteinExistence type="predicted"/>
<keyword evidence="2" id="KW-0238">DNA-binding</keyword>
<keyword evidence="3" id="KW-0804">Transcription</keyword>
<dbReference type="InterPro" id="IPR036388">
    <property type="entry name" value="WH-like_DNA-bd_sf"/>
</dbReference>
<name>A0ABP6WKZ4_9ACTN</name>
<evidence type="ECO:0000256" key="1">
    <source>
        <dbReference type="ARBA" id="ARBA00023015"/>
    </source>
</evidence>
<dbReference type="InterPro" id="IPR000524">
    <property type="entry name" value="Tscrpt_reg_HTH_GntR"/>
</dbReference>
<evidence type="ECO:0000313" key="6">
    <source>
        <dbReference type="Proteomes" id="UP001500767"/>
    </source>
</evidence>
<dbReference type="Pfam" id="PF07729">
    <property type="entry name" value="FCD"/>
    <property type="match status" value="1"/>
</dbReference>
<evidence type="ECO:0000256" key="2">
    <source>
        <dbReference type="ARBA" id="ARBA00023125"/>
    </source>
</evidence>
<accession>A0ABP6WKZ4</accession>
<feature type="domain" description="HTH gntR-type" evidence="4">
    <location>
        <begin position="7"/>
        <end position="74"/>
    </location>
</feature>
<sequence>MDPTPVISRSARVYGTLRAEILDGRFAPGQPLKPQDLADRLGVSLAVVREALLRLVGEGLAERLPNRGFTAPKADDRRWEELSDARAALEPQLLRLAIARGDAAWEAGVRAAFRELDETPVHDGDGPQVSDAWSRAHHRFHRALLEGCDNRVLLDTFERLWRLSELARRWSALGSPAKARLGEHAVLEEAALARDADRAAAALAAHLHRTTALLGRSGPAVEDARR</sequence>
<dbReference type="SUPFAM" id="SSF48008">
    <property type="entry name" value="GntR ligand-binding domain-like"/>
    <property type="match status" value="1"/>
</dbReference>
<dbReference type="Gene3D" id="1.20.120.530">
    <property type="entry name" value="GntR ligand-binding domain-like"/>
    <property type="match status" value="1"/>
</dbReference>
<dbReference type="PROSITE" id="PS50949">
    <property type="entry name" value="HTH_GNTR"/>
    <property type="match status" value="1"/>
</dbReference>
<organism evidence="5 6">
    <name type="scientific">Microlunatus spumicola</name>
    <dbReference type="NCBI Taxonomy" id="81499"/>
    <lineage>
        <taxon>Bacteria</taxon>
        <taxon>Bacillati</taxon>
        <taxon>Actinomycetota</taxon>
        <taxon>Actinomycetes</taxon>
        <taxon>Propionibacteriales</taxon>
        <taxon>Propionibacteriaceae</taxon>
        <taxon>Microlunatus</taxon>
    </lineage>
</organism>
<dbReference type="SMART" id="SM00345">
    <property type="entry name" value="HTH_GNTR"/>
    <property type="match status" value="1"/>
</dbReference>
<dbReference type="PANTHER" id="PTHR43537:SF24">
    <property type="entry name" value="GLUCONATE OPERON TRANSCRIPTIONAL REPRESSOR"/>
    <property type="match status" value="1"/>
</dbReference>
<dbReference type="Gene3D" id="1.10.10.10">
    <property type="entry name" value="Winged helix-like DNA-binding domain superfamily/Winged helix DNA-binding domain"/>
    <property type="match status" value="1"/>
</dbReference>
<dbReference type="InterPro" id="IPR036390">
    <property type="entry name" value="WH_DNA-bd_sf"/>
</dbReference>
<dbReference type="SUPFAM" id="SSF46785">
    <property type="entry name" value="Winged helix' DNA-binding domain"/>
    <property type="match status" value="1"/>
</dbReference>
<dbReference type="InterPro" id="IPR011711">
    <property type="entry name" value="GntR_C"/>
</dbReference>